<evidence type="ECO:0000256" key="1">
    <source>
        <dbReference type="SAM" id="MobiDB-lite"/>
    </source>
</evidence>
<sequence>MRDDDDEGREPELSRPVAAAEVPEEGLDVHVVARPDECAALAAADGLAALTRLEADLRVRREGAGGLRVEGELRADLRQICVVTLEEFDVTLVEPIDVAFAPERPPRPPAEPSRRTRRPAEPEEPESSSHFVDLEGDEPDPLIDGRIDLGAIVAEFLALAVDPYPRKPGASFAAPPLEEDGAPPRSPFAGLGEALRKGRGN</sequence>
<organism evidence="2 3">
    <name type="scientific">Methylosinus trichosporium (strain ATCC 35070 / NCIMB 11131 / UNIQEM 75 / OB3b)</name>
    <dbReference type="NCBI Taxonomy" id="595536"/>
    <lineage>
        <taxon>Bacteria</taxon>
        <taxon>Pseudomonadati</taxon>
        <taxon>Pseudomonadota</taxon>
        <taxon>Alphaproteobacteria</taxon>
        <taxon>Hyphomicrobiales</taxon>
        <taxon>Methylocystaceae</taxon>
        <taxon>Methylosinus</taxon>
    </lineage>
</organism>
<keyword evidence="3" id="KW-1185">Reference proteome</keyword>
<dbReference type="InterPro" id="IPR003772">
    <property type="entry name" value="YceD"/>
</dbReference>
<reference evidence="3" key="1">
    <citation type="submission" date="2017-10" db="EMBL/GenBank/DDBJ databases">
        <title>Completed PacBio SMRT sequence of Methylosinus trichosporium OB3b reveals presence of a third large plasmid.</title>
        <authorList>
            <person name="Charles T.C."/>
            <person name="Lynch M.D.J."/>
            <person name="Heil J.R."/>
            <person name="Cheng J."/>
        </authorList>
    </citation>
    <scope>NUCLEOTIDE SEQUENCE [LARGE SCALE GENOMIC DNA]</scope>
    <source>
        <strain evidence="3">OB3b</strain>
    </source>
</reference>
<feature type="region of interest" description="Disordered" evidence="1">
    <location>
        <begin position="168"/>
        <end position="201"/>
    </location>
</feature>
<dbReference type="Pfam" id="PF02620">
    <property type="entry name" value="YceD"/>
    <property type="match status" value="1"/>
</dbReference>
<evidence type="ECO:0008006" key="4">
    <source>
        <dbReference type="Google" id="ProtNLM"/>
    </source>
</evidence>
<dbReference type="Proteomes" id="UP000230709">
    <property type="component" value="Chromosome"/>
</dbReference>
<dbReference type="RefSeq" id="WP_003610484.1">
    <property type="nucleotide sequence ID" value="NZ_ADVE02000001.1"/>
</dbReference>
<dbReference type="STRING" id="595536.GCA_000178815_04416"/>
<name>A0A2D2CWI5_METT3</name>
<feature type="region of interest" description="Disordered" evidence="1">
    <location>
        <begin position="1"/>
        <end position="22"/>
    </location>
</feature>
<evidence type="ECO:0000313" key="3">
    <source>
        <dbReference type="Proteomes" id="UP000230709"/>
    </source>
</evidence>
<protein>
    <recommendedName>
        <fullName evidence="4">DUF177 domain-containing protein</fullName>
    </recommendedName>
</protein>
<dbReference type="EMBL" id="CP023737">
    <property type="protein sequence ID" value="ATQ67095.1"/>
    <property type="molecule type" value="Genomic_DNA"/>
</dbReference>
<dbReference type="AlphaFoldDB" id="A0A2D2CWI5"/>
<proteinExistence type="predicted"/>
<evidence type="ECO:0000313" key="2">
    <source>
        <dbReference type="EMBL" id="ATQ67095.1"/>
    </source>
</evidence>
<feature type="region of interest" description="Disordered" evidence="1">
    <location>
        <begin position="100"/>
        <end position="144"/>
    </location>
</feature>
<gene>
    <name evidence="2" type="ORF">CQW49_03720</name>
</gene>
<dbReference type="KEGG" id="mtw:CQW49_03720"/>
<accession>A0A2D2CWI5</accession>
<feature type="compositionally biased region" description="Basic and acidic residues" evidence="1">
    <location>
        <begin position="112"/>
        <end position="121"/>
    </location>
</feature>